<sequence length="342" mass="37421">MIEKIRSSSCLNSCSSSVNLSELFLSPANNIVCRAALGKKYDGEDGGKRYKQLLRRVLDLVGVFNMGDYIPSLAWVNGINGWDAKVGELAKEMDEFLEEVVQEHVDRYKRPNGDSGSVEIEGSRDFVDILLEIQREKISSCSPIHGDTIKALIWDVLGAGIDTMFTTLEWTTAELIRHPQITKKLQSELFQSPHASLRKLSLGSVNQYIMLMPEALYMSMDKYLQGLFILANDPAAEVRKLSSDSMKLGWVVLSCFTIQYPSKQRTRVGISKNTNLVTISLDLDEESVQHFIAAVCDSGSGGGGGAIGGSRGDGGGSDVQPNEAETMRSGNNVNATAVEKML</sequence>
<evidence type="ECO:0000313" key="7">
    <source>
        <dbReference type="EMBL" id="KAG5559574.1"/>
    </source>
</evidence>
<dbReference type="GO" id="GO:0016705">
    <property type="term" value="F:oxidoreductase activity, acting on paired donors, with incorporation or reduction of molecular oxygen"/>
    <property type="evidence" value="ECO:0007669"/>
    <property type="project" value="InterPro"/>
</dbReference>
<keyword evidence="2" id="KW-0349">Heme</keyword>
<evidence type="ECO:0000256" key="4">
    <source>
        <dbReference type="ARBA" id="ARBA00023002"/>
    </source>
</evidence>
<accession>A0AAV6L548</accession>
<feature type="compositionally biased region" description="Gly residues" evidence="6">
    <location>
        <begin position="305"/>
        <end position="317"/>
    </location>
</feature>
<dbReference type="GO" id="GO:0020037">
    <property type="term" value="F:heme binding"/>
    <property type="evidence" value="ECO:0007669"/>
    <property type="project" value="InterPro"/>
</dbReference>
<dbReference type="Pfam" id="PF00067">
    <property type="entry name" value="p450"/>
    <property type="match status" value="1"/>
</dbReference>
<comment type="caution">
    <text evidence="7">The sequence shown here is derived from an EMBL/GenBank/DDBJ whole genome shotgun (WGS) entry which is preliminary data.</text>
</comment>
<keyword evidence="4" id="KW-0560">Oxidoreductase</keyword>
<protein>
    <submittedName>
        <fullName evidence="7">Uncharacterized protein</fullName>
    </submittedName>
</protein>
<keyword evidence="8" id="KW-1185">Reference proteome</keyword>
<dbReference type="AlphaFoldDB" id="A0AAV6L548"/>
<organism evidence="7 8">
    <name type="scientific">Rhododendron griersonianum</name>
    <dbReference type="NCBI Taxonomy" id="479676"/>
    <lineage>
        <taxon>Eukaryota</taxon>
        <taxon>Viridiplantae</taxon>
        <taxon>Streptophyta</taxon>
        <taxon>Embryophyta</taxon>
        <taxon>Tracheophyta</taxon>
        <taxon>Spermatophyta</taxon>
        <taxon>Magnoliopsida</taxon>
        <taxon>eudicotyledons</taxon>
        <taxon>Gunneridae</taxon>
        <taxon>Pentapetalae</taxon>
        <taxon>asterids</taxon>
        <taxon>Ericales</taxon>
        <taxon>Ericaceae</taxon>
        <taxon>Ericoideae</taxon>
        <taxon>Rhodoreae</taxon>
        <taxon>Rhododendron</taxon>
    </lineage>
</organism>
<feature type="region of interest" description="Disordered" evidence="6">
    <location>
        <begin position="305"/>
        <end position="333"/>
    </location>
</feature>
<evidence type="ECO:0000256" key="2">
    <source>
        <dbReference type="ARBA" id="ARBA00022617"/>
    </source>
</evidence>
<dbReference type="SUPFAM" id="SSF48264">
    <property type="entry name" value="Cytochrome P450"/>
    <property type="match status" value="1"/>
</dbReference>
<evidence type="ECO:0000256" key="1">
    <source>
        <dbReference type="ARBA" id="ARBA00010617"/>
    </source>
</evidence>
<gene>
    <name evidence="7" type="ORF">RHGRI_009193</name>
</gene>
<evidence type="ECO:0000256" key="6">
    <source>
        <dbReference type="SAM" id="MobiDB-lite"/>
    </source>
</evidence>
<dbReference type="InterPro" id="IPR036396">
    <property type="entry name" value="Cyt_P450_sf"/>
</dbReference>
<keyword evidence="5" id="KW-0408">Iron</keyword>
<dbReference type="InterPro" id="IPR001128">
    <property type="entry name" value="Cyt_P450"/>
</dbReference>
<proteinExistence type="inferred from homology"/>
<evidence type="ECO:0000313" key="8">
    <source>
        <dbReference type="Proteomes" id="UP000823749"/>
    </source>
</evidence>
<dbReference type="Proteomes" id="UP000823749">
    <property type="component" value="Chromosome 3"/>
</dbReference>
<dbReference type="InterPro" id="IPR002401">
    <property type="entry name" value="Cyt_P450_E_grp-I"/>
</dbReference>
<name>A0AAV6L548_9ERIC</name>
<dbReference type="EMBL" id="JACTNZ010000003">
    <property type="protein sequence ID" value="KAG5559574.1"/>
    <property type="molecule type" value="Genomic_DNA"/>
</dbReference>
<dbReference type="PANTHER" id="PTHR47955">
    <property type="entry name" value="CYTOCHROME P450 FAMILY 71 PROTEIN"/>
    <property type="match status" value="1"/>
</dbReference>
<comment type="similarity">
    <text evidence="1">Belongs to the cytochrome P450 family.</text>
</comment>
<evidence type="ECO:0000256" key="3">
    <source>
        <dbReference type="ARBA" id="ARBA00022723"/>
    </source>
</evidence>
<dbReference type="GO" id="GO:0005506">
    <property type="term" value="F:iron ion binding"/>
    <property type="evidence" value="ECO:0007669"/>
    <property type="project" value="InterPro"/>
</dbReference>
<keyword evidence="3" id="KW-0479">Metal-binding</keyword>
<dbReference type="PRINTS" id="PR00463">
    <property type="entry name" value="EP450I"/>
</dbReference>
<reference evidence="7" key="1">
    <citation type="submission" date="2020-08" db="EMBL/GenBank/DDBJ databases">
        <title>Plant Genome Project.</title>
        <authorList>
            <person name="Zhang R.-G."/>
        </authorList>
    </citation>
    <scope>NUCLEOTIDE SEQUENCE</scope>
    <source>
        <strain evidence="7">WSP0</strain>
        <tissue evidence="7">Leaf</tissue>
    </source>
</reference>
<dbReference type="GO" id="GO:0004497">
    <property type="term" value="F:monooxygenase activity"/>
    <property type="evidence" value="ECO:0007669"/>
    <property type="project" value="InterPro"/>
</dbReference>
<evidence type="ECO:0000256" key="5">
    <source>
        <dbReference type="ARBA" id="ARBA00023004"/>
    </source>
</evidence>
<dbReference type="PANTHER" id="PTHR47955:SF15">
    <property type="entry name" value="CYTOCHROME P450 71A2-LIKE"/>
    <property type="match status" value="1"/>
</dbReference>
<dbReference type="Gene3D" id="1.10.630.10">
    <property type="entry name" value="Cytochrome P450"/>
    <property type="match status" value="1"/>
</dbReference>